<keyword evidence="1" id="KW-0812">Transmembrane</keyword>
<evidence type="ECO:0000313" key="2">
    <source>
        <dbReference type="EMBL" id="MBD8011029.1"/>
    </source>
</evidence>
<evidence type="ECO:0000256" key="1">
    <source>
        <dbReference type="SAM" id="Phobius"/>
    </source>
</evidence>
<comment type="caution">
    <text evidence="2">The sequence shown here is derived from an EMBL/GenBank/DDBJ whole genome shotgun (WGS) entry which is preliminary data.</text>
</comment>
<reference evidence="2 3" key="1">
    <citation type="submission" date="2020-08" db="EMBL/GenBank/DDBJ databases">
        <title>A Genomic Blueprint of the Chicken Gut Microbiome.</title>
        <authorList>
            <person name="Gilroy R."/>
            <person name="Ravi A."/>
            <person name="Getino M."/>
            <person name="Pursley I."/>
            <person name="Horton D.L."/>
            <person name="Alikhan N.-F."/>
            <person name="Baker D."/>
            <person name="Gharbi K."/>
            <person name="Hall N."/>
            <person name="Watson M."/>
            <person name="Adriaenssens E.M."/>
            <person name="Foster-Nyarko E."/>
            <person name="Jarju S."/>
            <person name="Secka A."/>
            <person name="Antonio M."/>
            <person name="Oren A."/>
            <person name="Chaudhuri R."/>
            <person name="La Ragione R.M."/>
            <person name="Hildebrand F."/>
            <person name="Pallen M.J."/>
        </authorList>
    </citation>
    <scope>NUCLEOTIDE SEQUENCE [LARGE SCALE GENOMIC DNA]</scope>
    <source>
        <strain evidence="2 3">Re1</strain>
    </source>
</reference>
<dbReference type="EMBL" id="JACSPX010000001">
    <property type="protein sequence ID" value="MBD8011029.1"/>
    <property type="molecule type" value="Genomic_DNA"/>
</dbReference>
<accession>A0ABR8W1W9</accession>
<sequence length="95" mass="9908">MYILLALIAACSLGVALHFALPQRQLRGVAVTPAIATATTAAVYTIMQWTGVGEGDVLLWVVSIGAGLALAAASTLVLTSQRTRRDTLEKQSLGI</sequence>
<keyword evidence="3" id="KW-1185">Reference proteome</keyword>
<gene>
    <name evidence="2" type="ORF">H9633_01790</name>
</gene>
<dbReference type="Proteomes" id="UP000611521">
    <property type="component" value="Unassembled WGS sequence"/>
</dbReference>
<feature type="transmembrane region" description="Helical" evidence="1">
    <location>
        <begin position="57"/>
        <end position="78"/>
    </location>
</feature>
<dbReference type="RefSeq" id="WP_071642723.1">
    <property type="nucleotide sequence ID" value="NZ_JACSPX010000001.1"/>
</dbReference>
<organism evidence="2 3">
    <name type="scientific">Microbacterium commune</name>
    <dbReference type="NCBI Taxonomy" id="2762219"/>
    <lineage>
        <taxon>Bacteria</taxon>
        <taxon>Bacillati</taxon>
        <taxon>Actinomycetota</taxon>
        <taxon>Actinomycetes</taxon>
        <taxon>Micrococcales</taxon>
        <taxon>Microbacteriaceae</taxon>
        <taxon>Microbacterium</taxon>
    </lineage>
</organism>
<proteinExistence type="predicted"/>
<keyword evidence="1" id="KW-1133">Transmembrane helix</keyword>
<name>A0ABR8W1W9_9MICO</name>
<protein>
    <submittedName>
        <fullName evidence="2">Uncharacterized protein</fullName>
    </submittedName>
</protein>
<evidence type="ECO:0000313" key="3">
    <source>
        <dbReference type="Proteomes" id="UP000611521"/>
    </source>
</evidence>
<keyword evidence="1" id="KW-0472">Membrane</keyword>